<keyword evidence="2" id="KW-1185">Reference proteome</keyword>
<evidence type="ECO:0000313" key="2">
    <source>
        <dbReference type="Proteomes" id="UP000823388"/>
    </source>
</evidence>
<evidence type="ECO:0000313" key="1">
    <source>
        <dbReference type="EMBL" id="KAG2605756.1"/>
    </source>
</evidence>
<dbReference type="Proteomes" id="UP000823388">
    <property type="component" value="Chromosome 4N"/>
</dbReference>
<organism evidence="1 2">
    <name type="scientific">Panicum virgatum</name>
    <name type="common">Blackwell switchgrass</name>
    <dbReference type="NCBI Taxonomy" id="38727"/>
    <lineage>
        <taxon>Eukaryota</taxon>
        <taxon>Viridiplantae</taxon>
        <taxon>Streptophyta</taxon>
        <taxon>Embryophyta</taxon>
        <taxon>Tracheophyta</taxon>
        <taxon>Spermatophyta</taxon>
        <taxon>Magnoliopsida</taxon>
        <taxon>Liliopsida</taxon>
        <taxon>Poales</taxon>
        <taxon>Poaceae</taxon>
        <taxon>PACMAD clade</taxon>
        <taxon>Panicoideae</taxon>
        <taxon>Panicodae</taxon>
        <taxon>Paniceae</taxon>
        <taxon>Panicinae</taxon>
        <taxon>Panicum</taxon>
        <taxon>Panicum sect. Hiantes</taxon>
    </lineage>
</organism>
<reference evidence="1" key="1">
    <citation type="submission" date="2020-05" db="EMBL/GenBank/DDBJ databases">
        <title>WGS assembly of Panicum virgatum.</title>
        <authorList>
            <person name="Lovell J.T."/>
            <person name="Jenkins J."/>
            <person name="Shu S."/>
            <person name="Juenger T.E."/>
            <person name="Schmutz J."/>
        </authorList>
    </citation>
    <scope>NUCLEOTIDE SEQUENCE</scope>
    <source>
        <strain evidence="1">AP13</strain>
    </source>
</reference>
<proteinExistence type="predicted"/>
<gene>
    <name evidence="1" type="ORF">PVAP13_4NG220300</name>
</gene>
<dbReference type="EMBL" id="CM029044">
    <property type="protein sequence ID" value="KAG2605756.1"/>
    <property type="molecule type" value="Genomic_DNA"/>
</dbReference>
<dbReference type="AlphaFoldDB" id="A0A8T0TBA2"/>
<accession>A0A8T0TBA2</accession>
<comment type="caution">
    <text evidence="1">The sequence shown here is derived from an EMBL/GenBank/DDBJ whole genome shotgun (WGS) entry which is preliminary data.</text>
</comment>
<protein>
    <submittedName>
        <fullName evidence="1">Uncharacterized protein</fullName>
    </submittedName>
</protein>
<sequence>MLGTIDSYSRFTNSEDTKLRYGVDGYPEECTSQRTFLSIDIDKEIEMEERLYQELATLNPFNENREMEEHVDWEEEEYADWEEQVQTTVEGYYNVANFEIQRKPNQELINSTMRISLPGMYGFKGSPKNIHETNGTIQIRNDSTDESDIANCQVWKNIDKGERIQLKDAVPNTW</sequence>
<name>A0A8T0TBA2_PANVG</name>